<dbReference type="Pfam" id="PF12911">
    <property type="entry name" value="OppC_N"/>
    <property type="match status" value="1"/>
</dbReference>
<keyword evidence="3" id="KW-1003">Cell membrane</keyword>
<evidence type="ECO:0000256" key="6">
    <source>
        <dbReference type="ARBA" id="ARBA00023136"/>
    </source>
</evidence>
<evidence type="ECO:0000256" key="5">
    <source>
        <dbReference type="ARBA" id="ARBA00022989"/>
    </source>
</evidence>
<feature type="domain" description="ABC transmembrane type-1" evidence="8">
    <location>
        <begin position="61"/>
        <end position="250"/>
    </location>
</feature>
<evidence type="ECO:0000256" key="7">
    <source>
        <dbReference type="RuleBase" id="RU363032"/>
    </source>
</evidence>
<dbReference type="AlphaFoldDB" id="A0A7D7WI41"/>
<dbReference type="GO" id="GO:0005886">
    <property type="term" value="C:plasma membrane"/>
    <property type="evidence" value="ECO:0007669"/>
    <property type="project" value="UniProtKB-SubCell"/>
</dbReference>
<dbReference type="EMBL" id="CP043732">
    <property type="protein sequence ID" value="QMU98671.1"/>
    <property type="molecule type" value="Genomic_DNA"/>
</dbReference>
<dbReference type="CDD" id="cd06261">
    <property type="entry name" value="TM_PBP2"/>
    <property type="match status" value="1"/>
</dbReference>
<keyword evidence="5 7" id="KW-1133">Transmembrane helix</keyword>
<dbReference type="Proteomes" id="UP000515708">
    <property type="component" value="Chromosome"/>
</dbReference>
<reference evidence="9 10" key="1">
    <citation type="journal article" date="2020" name="Front. Microbiol.">
        <title>Design of Bacterial Strain-Specific qPCR Assays Using NGS Data and Publicly Available Resources and Its Application to Track Biocontrol Strains.</title>
        <authorList>
            <person name="Hernandez I."/>
            <person name="Sant C."/>
            <person name="Martinez R."/>
            <person name="Fernandez C."/>
        </authorList>
    </citation>
    <scope>NUCLEOTIDE SEQUENCE [LARGE SCALE GENOMIC DNA]</scope>
    <source>
        <strain evidence="9 10">B24</strain>
    </source>
</reference>
<evidence type="ECO:0000259" key="8">
    <source>
        <dbReference type="PROSITE" id="PS50928"/>
    </source>
</evidence>
<dbReference type="InterPro" id="IPR050366">
    <property type="entry name" value="BP-dependent_transpt_permease"/>
</dbReference>
<evidence type="ECO:0000256" key="4">
    <source>
        <dbReference type="ARBA" id="ARBA00022692"/>
    </source>
</evidence>
<feature type="transmembrane region" description="Helical" evidence="7">
    <location>
        <begin position="174"/>
        <end position="195"/>
    </location>
</feature>
<evidence type="ECO:0000256" key="1">
    <source>
        <dbReference type="ARBA" id="ARBA00004651"/>
    </source>
</evidence>
<name>A0A7D7WI41_9MICO</name>
<dbReference type="PANTHER" id="PTHR43386">
    <property type="entry name" value="OLIGOPEPTIDE TRANSPORT SYSTEM PERMEASE PROTEIN APPC"/>
    <property type="match status" value="1"/>
</dbReference>
<dbReference type="Gene3D" id="1.10.3720.10">
    <property type="entry name" value="MetI-like"/>
    <property type="match status" value="1"/>
</dbReference>
<feature type="transmembrane region" description="Helical" evidence="7">
    <location>
        <begin position="63"/>
        <end position="89"/>
    </location>
</feature>
<dbReference type="GO" id="GO:0055085">
    <property type="term" value="P:transmembrane transport"/>
    <property type="evidence" value="ECO:0007669"/>
    <property type="project" value="InterPro"/>
</dbReference>
<gene>
    <name evidence="9" type="ORF">FVO59_08715</name>
</gene>
<feature type="transmembrane region" description="Helical" evidence="7">
    <location>
        <begin position="228"/>
        <end position="253"/>
    </location>
</feature>
<evidence type="ECO:0000313" key="10">
    <source>
        <dbReference type="Proteomes" id="UP000515708"/>
    </source>
</evidence>
<proteinExistence type="inferred from homology"/>
<dbReference type="PROSITE" id="PS50928">
    <property type="entry name" value="ABC_TM1"/>
    <property type="match status" value="1"/>
</dbReference>
<dbReference type="InterPro" id="IPR035906">
    <property type="entry name" value="MetI-like_sf"/>
</dbReference>
<organism evidence="9 10">
    <name type="scientific">Microbacterium esteraromaticum</name>
    <dbReference type="NCBI Taxonomy" id="57043"/>
    <lineage>
        <taxon>Bacteria</taxon>
        <taxon>Bacillati</taxon>
        <taxon>Actinomycetota</taxon>
        <taxon>Actinomycetes</taxon>
        <taxon>Micrococcales</taxon>
        <taxon>Microbacteriaceae</taxon>
        <taxon>Microbacterium</taxon>
    </lineage>
</organism>
<comment type="similarity">
    <text evidence="7">Belongs to the binding-protein-dependent transport system permease family.</text>
</comment>
<protein>
    <submittedName>
        <fullName evidence="9">ABC transporter permease</fullName>
    </submittedName>
</protein>
<keyword evidence="4 7" id="KW-0812">Transmembrane</keyword>
<evidence type="ECO:0000256" key="2">
    <source>
        <dbReference type="ARBA" id="ARBA00022448"/>
    </source>
</evidence>
<dbReference type="Pfam" id="PF00528">
    <property type="entry name" value="BPD_transp_1"/>
    <property type="match status" value="1"/>
</dbReference>
<keyword evidence="2 7" id="KW-0813">Transport</keyword>
<feature type="transmembrane region" description="Helical" evidence="7">
    <location>
        <begin position="101"/>
        <end position="120"/>
    </location>
</feature>
<keyword evidence="6 7" id="KW-0472">Membrane</keyword>
<dbReference type="PANTHER" id="PTHR43386:SF1">
    <property type="entry name" value="D,D-DIPEPTIDE TRANSPORT SYSTEM PERMEASE PROTEIN DDPC-RELATED"/>
    <property type="match status" value="1"/>
</dbReference>
<evidence type="ECO:0000313" key="9">
    <source>
        <dbReference type="EMBL" id="QMU98671.1"/>
    </source>
</evidence>
<sequence length="265" mass="28323">MAILAAICLLAVIGPWVTPHDPAQIDVTKALLPPFTTDPAVHVLGTDNLGRDILSRLIVGSRISILVGVLGVTVAGVIGVTVGIVAGYFGGWVDAVLMRIVDAFLSIPTILLILAVLAILNPGVTTLIIVLGLTTWVVYARQVRNEVLEIRERLFVKAARTFGSGNLFITTRHILVNVVPTFVVLSTLSVAALIVTESSLSFLGLGIQPPDVSWGLMLTGGRDYLATAWWVSTFPGLAITLTVLCILFIGDWLRAQLDPRLKTTV</sequence>
<evidence type="ECO:0000256" key="3">
    <source>
        <dbReference type="ARBA" id="ARBA00022475"/>
    </source>
</evidence>
<comment type="subcellular location">
    <subcellularLocation>
        <location evidence="1 7">Cell membrane</location>
        <topology evidence="1 7">Multi-pass membrane protein</topology>
    </subcellularLocation>
</comment>
<accession>A0A7D7WI41</accession>
<dbReference type="InterPro" id="IPR025966">
    <property type="entry name" value="OppC_N"/>
</dbReference>
<dbReference type="InterPro" id="IPR000515">
    <property type="entry name" value="MetI-like"/>
</dbReference>
<dbReference type="SUPFAM" id="SSF161098">
    <property type="entry name" value="MetI-like"/>
    <property type="match status" value="1"/>
</dbReference>